<feature type="compositionally biased region" description="Polar residues" evidence="2">
    <location>
        <begin position="1"/>
        <end position="10"/>
    </location>
</feature>
<feature type="compositionally biased region" description="Polar residues" evidence="2">
    <location>
        <begin position="87"/>
        <end position="108"/>
    </location>
</feature>
<dbReference type="EMBL" id="CAJMWX010001050">
    <property type="protein sequence ID" value="CAE6459116.1"/>
    <property type="molecule type" value="Genomic_DNA"/>
</dbReference>
<feature type="domain" description="Dynamin N-terminal" evidence="3">
    <location>
        <begin position="215"/>
        <end position="451"/>
    </location>
</feature>
<evidence type="ECO:0000313" key="6">
    <source>
        <dbReference type="Proteomes" id="UP000663888"/>
    </source>
</evidence>
<feature type="compositionally biased region" description="Acidic residues" evidence="2">
    <location>
        <begin position="593"/>
        <end position="611"/>
    </location>
</feature>
<dbReference type="InterPro" id="IPR045063">
    <property type="entry name" value="Dynamin_N"/>
</dbReference>
<feature type="region of interest" description="Disordered" evidence="2">
    <location>
        <begin position="561"/>
        <end position="611"/>
    </location>
</feature>
<sequence length="1266" mass="140073">MPPEDSQPSSGDGFVVKAEPREPAPLTFPSSAVYPPQPYPPQEHQPPILAYPQSPSEEQLEAPSVQPPPSTQATPSTPVVVKPEPIEQQQIPTSSSQPNTAPQSTLSARVSEPPHAASPVRVKPEPESQIEPTPALEHQPQTDVKPEISMARPYMTYKSARDINYTPENALAACAQTAAAIETHIKELDLGDLRKDIWFREIESFKSQASPRTMVAVCGATGAGKSSLLNAVLDDNIVPTSGMRACTAVVTEIGYHDKASIAAEVEFLARSEWKAELEILLEDMVEENGKLKRLTDLRTDAGVAWAKMHAVYPNLRAERMVTMTPDEIIDSKPEIAGILGTIEHIERPNSERFGTAIAKYVDSKDQKRGKDKQTKAPGDRRKGDEPAFWPLIRLVRVWAKSKALSGGAVLVDLPGVADANLARSSIAKEYMKRCDCIWIAAPITRAVDDKTAKDLLGEAFRTQLMNGNYDASFITFIATKTDDLSCTEVIGALNLDDNPELVEIEARLDAEHAELDDWTAKLKGAIEEIYETGAELKELRPILAEYKDHLKALKAGKSFKPVLTAPKAPGETPPKKRKKGSGGPKAKRARLDSDDDLAEDDSMDLDDDGDFIDDREEIEEVDTDAEDALVEEVLDQDVIEIDSDSDEVIVLSDSDDPDDQPKAKLTLKATPGPDAQERVKKSIQEAEDKRKELRARAEQLNKTKTEAESKVNALKKTISKLQKEKNAFCSKKRNEYSKDVLKEDFRQGLKQLDQADEEAKNPETFDPSVELRDYNAIDLPVFTCSSRDYIRTKKQVKGDGGPSCFVNPEDTEVPALQEWCHKLTLSSRERSARTLLHNLTTFLRSIKSYVDKMEGINVGDRQVLAKLWESTVHMMQVDDSLGLTQAQPNPPPAPPAPPVLAYMRRGYRRNMPFQPPPDTSLNGTAERARRILKQARYVLPPDGKGISFRLQKNMKKVAANCVEQLKHAFREGIEERCLAGAIKARQLAVQTSDNFANSMHWQSYRAALRRNGEWRGDLNADLVGPMTREIAASWARVFDSDLFAPTVRAEQQEITNLLKEVQDSAPPALSARCQAQSQLALKESEALTTNLLRNLKTLMTNEQKDISRCLTPHVQRELLDAYESAAAERGTGSVARQKKLFHDYVETSRGTIFSKGTETLFKKLDTAAELIGVLLELGLSELAEKVEVNMSVLWDIPRAGNDEVKKRRSLIQHIDDMLHQLDLWLAASKVGEATTNGTGEPATDHEATAPPTEASDLAAIPPRFPG</sequence>
<evidence type="ECO:0008006" key="7">
    <source>
        <dbReference type="Google" id="ProtNLM"/>
    </source>
</evidence>
<evidence type="ECO:0000256" key="1">
    <source>
        <dbReference type="SAM" id="Coils"/>
    </source>
</evidence>
<evidence type="ECO:0000259" key="4">
    <source>
        <dbReference type="Pfam" id="PF24564"/>
    </source>
</evidence>
<name>A0A8H3BJA2_9AGAM</name>
<dbReference type="PANTHER" id="PTHR36681:SF3">
    <property type="entry name" value="NUCLEAR GTPASE, GERMINAL CENTER-ASSOCIATED, TANDEM DUPLICATE 3"/>
    <property type="match status" value="1"/>
</dbReference>
<reference evidence="5" key="1">
    <citation type="submission" date="2021-01" db="EMBL/GenBank/DDBJ databases">
        <authorList>
            <person name="Kaushik A."/>
        </authorList>
    </citation>
    <scope>NUCLEOTIDE SEQUENCE</scope>
    <source>
        <strain evidence="5">AG4-R118</strain>
    </source>
</reference>
<dbReference type="Pfam" id="PF00350">
    <property type="entry name" value="Dynamin_N"/>
    <property type="match status" value="1"/>
</dbReference>
<accession>A0A8H3BJA2</accession>
<evidence type="ECO:0000313" key="5">
    <source>
        <dbReference type="EMBL" id="CAE6459116.1"/>
    </source>
</evidence>
<feature type="region of interest" description="Disordered" evidence="2">
    <location>
        <begin position="652"/>
        <end position="679"/>
    </location>
</feature>
<feature type="region of interest" description="Disordered" evidence="2">
    <location>
        <begin position="1234"/>
        <end position="1266"/>
    </location>
</feature>
<dbReference type="SUPFAM" id="SSF52540">
    <property type="entry name" value="P-loop containing nucleoside triphosphate hydrolases"/>
    <property type="match status" value="2"/>
</dbReference>
<dbReference type="InterPro" id="IPR027417">
    <property type="entry name" value="P-loop_NTPase"/>
</dbReference>
<dbReference type="AlphaFoldDB" id="A0A8H3BJA2"/>
<comment type="caution">
    <text evidence="5">The sequence shown here is derived from an EMBL/GenBank/DDBJ whole genome shotgun (WGS) entry which is preliminary data.</text>
</comment>
<feature type="region of interest" description="Disordered" evidence="2">
    <location>
        <begin position="364"/>
        <end position="383"/>
    </location>
</feature>
<proteinExistence type="predicted"/>
<protein>
    <recommendedName>
        <fullName evidence="7">Nuclear GTPase SLIP-GC</fullName>
    </recommendedName>
</protein>
<evidence type="ECO:0000259" key="3">
    <source>
        <dbReference type="Pfam" id="PF00350"/>
    </source>
</evidence>
<evidence type="ECO:0000256" key="2">
    <source>
        <dbReference type="SAM" id="MobiDB-lite"/>
    </source>
</evidence>
<dbReference type="PANTHER" id="PTHR36681">
    <property type="entry name" value="NUCLEAR GTPASE, GERMINAL CENTER-ASSOCIATED, TANDEM DUPLICATE 3"/>
    <property type="match status" value="1"/>
</dbReference>
<feature type="region of interest" description="Disordered" evidence="2">
    <location>
        <begin position="1"/>
        <end position="142"/>
    </location>
</feature>
<organism evidence="5 6">
    <name type="scientific">Rhizoctonia solani</name>
    <dbReference type="NCBI Taxonomy" id="456999"/>
    <lineage>
        <taxon>Eukaryota</taxon>
        <taxon>Fungi</taxon>
        <taxon>Dikarya</taxon>
        <taxon>Basidiomycota</taxon>
        <taxon>Agaricomycotina</taxon>
        <taxon>Agaricomycetes</taxon>
        <taxon>Cantharellales</taxon>
        <taxon>Ceratobasidiaceae</taxon>
        <taxon>Rhizoctonia</taxon>
    </lineage>
</organism>
<keyword evidence="1" id="KW-0175">Coiled coil</keyword>
<feature type="coiled-coil region" evidence="1">
    <location>
        <begin position="501"/>
        <end position="528"/>
    </location>
</feature>
<dbReference type="InterPro" id="IPR056024">
    <property type="entry name" value="DUF7605"/>
</dbReference>
<feature type="domain" description="DUF7605" evidence="4">
    <location>
        <begin position="986"/>
        <end position="1148"/>
    </location>
</feature>
<gene>
    <name evidence="5" type="ORF">RDB_LOCUS84023</name>
</gene>
<feature type="compositionally biased region" description="Basic residues" evidence="2">
    <location>
        <begin position="575"/>
        <end position="588"/>
    </location>
</feature>
<dbReference type="Pfam" id="PF24564">
    <property type="entry name" value="DUF7605"/>
    <property type="match status" value="1"/>
</dbReference>
<dbReference type="Proteomes" id="UP000663888">
    <property type="component" value="Unassembled WGS sequence"/>
</dbReference>
<dbReference type="Gene3D" id="3.40.50.300">
    <property type="entry name" value="P-loop containing nucleotide triphosphate hydrolases"/>
    <property type="match status" value="1"/>
</dbReference>
<feature type="compositionally biased region" description="Pro residues" evidence="2">
    <location>
        <begin position="35"/>
        <end position="44"/>
    </location>
</feature>
<feature type="compositionally biased region" description="Low complexity" evidence="2">
    <location>
        <begin position="71"/>
        <end position="81"/>
    </location>
</feature>